<evidence type="ECO:0000313" key="3">
    <source>
        <dbReference type="Proteomes" id="UP001283361"/>
    </source>
</evidence>
<feature type="region of interest" description="Disordered" evidence="1">
    <location>
        <begin position="237"/>
        <end position="263"/>
    </location>
</feature>
<evidence type="ECO:0000313" key="2">
    <source>
        <dbReference type="EMBL" id="KAK3792702.1"/>
    </source>
</evidence>
<organism evidence="2 3">
    <name type="scientific">Elysia crispata</name>
    <name type="common">lettuce slug</name>
    <dbReference type="NCBI Taxonomy" id="231223"/>
    <lineage>
        <taxon>Eukaryota</taxon>
        <taxon>Metazoa</taxon>
        <taxon>Spiralia</taxon>
        <taxon>Lophotrochozoa</taxon>
        <taxon>Mollusca</taxon>
        <taxon>Gastropoda</taxon>
        <taxon>Heterobranchia</taxon>
        <taxon>Euthyneura</taxon>
        <taxon>Panpulmonata</taxon>
        <taxon>Sacoglossa</taxon>
        <taxon>Placobranchoidea</taxon>
        <taxon>Plakobranchidae</taxon>
        <taxon>Elysia</taxon>
    </lineage>
</organism>
<evidence type="ECO:0000256" key="1">
    <source>
        <dbReference type="SAM" id="MobiDB-lite"/>
    </source>
</evidence>
<proteinExistence type="predicted"/>
<protein>
    <submittedName>
        <fullName evidence="2">Uncharacterized protein</fullName>
    </submittedName>
</protein>
<keyword evidence="3" id="KW-1185">Reference proteome</keyword>
<feature type="compositionally biased region" description="Basic and acidic residues" evidence="1">
    <location>
        <begin position="251"/>
        <end position="263"/>
    </location>
</feature>
<dbReference type="EMBL" id="JAWDGP010001343">
    <property type="protein sequence ID" value="KAK3792702.1"/>
    <property type="molecule type" value="Genomic_DNA"/>
</dbReference>
<comment type="caution">
    <text evidence="2">The sequence shown here is derived from an EMBL/GenBank/DDBJ whole genome shotgun (WGS) entry which is preliminary data.</text>
</comment>
<name>A0AAE1ATV0_9GAST</name>
<gene>
    <name evidence="2" type="ORF">RRG08_064799</name>
</gene>
<dbReference type="Proteomes" id="UP001283361">
    <property type="component" value="Unassembled WGS sequence"/>
</dbReference>
<reference evidence="2" key="1">
    <citation type="journal article" date="2023" name="G3 (Bethesda)">
        <title>A reference genome for the long-term kleptoplast-retaining sea slug Elysia crispata morphotype clarki.</title>
        <authorList>
            <person name="Eastman K.E."/>
            <person name="Pendleton A.L."/>
            <person name="Shaikh M.A."/>
            <person name="Suttiyut T."/>
            <person name="Ogas R."/>
            <person name="Tomko P."/>
            <person name="Gavelis G."/>
            <person name="Widhalm J.R."/>
            <person name="Wisecaver J.H."/>
        </authorList>
    </citation>
    <scope>NUCLEOTIDE SEQUENCE</scope>
    <source>
        <strain evidence="2">ECLA1</strain>
    </source>
</reference>
<sequence length="263" mass="29607">MTPPWGSPRGRSLEEDFKRTAQFTQDETLAVLECRVRLSGYGMVLSMDKDEVLVPRQDVSLKTLLKVGVGEAWVSLQLVGHVETSEGACGGNLNGHVEKCEEACGRNVKRHVETCEEEACGEIACSWTIPVQHPWRPTPNSSSSSQPGSRPNPEEETVFLRYRRTRLVRWECWKYAFLPGQEGDRLSLNGRPSFTTTEAVPRTPGGHVRSAPRWTTLAVTRYKAALTNRIREVKASLATERQEMEGEEMDSDTRMGRWEKTSL</sequence>
<accession>A0AAE1ATV0</accession>
<feature type="region of interest" description="Disordered" evidence="1">
    <location>
        <begin position="136"/>
        <end position="156"/>
    </location>
</feature>
<feature type="compositionally biased region" description="Low complexity" evidence="1">
    <location>
        <begin position="136"/>
        <end position="151"/>
    </location>
</feature>
<dbReference type="AlphaFoldDB" id="A0AAE1ATV0"/>